<dbReference type="Proteomes" id="UP000266272">
    <property type="component" value="Unassembled WGS sequence"/>
</dbReference>
<organism evidence="2 3">
    <name type="scientific">Trichoderma arundinaceum</name>
    <dbReference type="NCBI Taxonomy" id="490622"/>
    <lineage>
        <taxon>Eukaryota</taxon>
        <taxon>Fungi</taxon>
        <taxon>Dikarya</taxon>
        <taxon>Ascomycota</taxon>
        <taxon>Pezizomycotina</taxon>
        <taxon>Sordariomycetes</taxon>
        <taxon>Hypocreomycetidae</taxon>
        <taxon>Hypocreales</taxon>
        <taxon>Hypocreaceae</taxon>
        <taxon>Trichoderma</taxon>
    </lineage>
</organism>
<sequence length="758" mass="82614">MLRNLLTSWMLLASYSIATASSAHNSKPSSACSARTQHLSDPPYQDYFYSDCHVDAQAVVTSPLPDSNLSIIGPRFIVAWPAGNSGICTFFQPQSGRNGSLAIELVNSTLGTPLGPVYHKSKGSANPVVGVEGVLSFNNSAELPIAILGSVRNIRDFTEGPSLLSPIIQAGVKVTRFQKTGAQISRLWLDNVTTTTFTLVPWKNSDNSIRIDNTTLRFGSGFYHFSASFNYPQLKQLTPSQILNNQSQSLIKQKPETVSSLSFFSYTEKLLAGGWRFLTYFGRDSMLAALLLQPVLSTGNGSAIEAVIGAALERVNRTDGSVCHEETIGDYATFVNLQNNITSTAAGFTYPMIDTDYYLPVLMARYFSSSPERIAPLLDTKAGAIDVTNLNLTWGDLSYTTASKIMNLTAAFEQNQTVDNLIALKPDQIVGQWRDSTYGIANGRIPFDVNCALAPAALYAISSLAAMPGVYPNNSVTRNWTAVAAQRAKVWEDKTLQFFQHNMTTETAVTRLKQYTSKNTFYNGPTNGDSVANYSTDGTVIDYGLAINSTTAPEIIPITHTDTGFRHYLLNATDDEQLTTFINASANSILRPFPAGLNTPVGVVVANPALSNNDVLIANFTNSAYHGTVVWSWQLALMAKGFERQLERCHATNVTDIPSSITNATAIPQFCSNKGVYTALKSAYNKLWDIIDDNAEQLESEVWSWTYNGGKNGTEADFKFSPLGVLPPPPGVGGGTESDVRQLWSLTFLSVQRNKSFR</sequence>
<comment type="caution">
    <text evidence="2">The sequence shown here is derived from an EMBL/GenBank/DDBJ whole genome shotgun (WGS) entry which is preliminary data.</text>
</comment>
<keyword evidence="1" id="KW-0732">Signal</keyword>
<name>A0A395NYM6_TRIAR</name>
<evidence type="ECO:0000313" key="3">
    <source>
        <dbReference type="Proteomes" id="UP000266272"/>
    </source>
</evidence>
<reference evidence="2 3" key="1">
    <citation type="journal article" date="2018" name="PLoS Pathog.">
        <title>Evolution of structural diversity of trichothecenes, a family of toxins produced by plant pathogenic and entomopathogenic fungi.</title>
        <authorList>
            <person name="Proctor R.H."/>
            <person name="McCormick S.P."/>
            <person name="Kim H.S."/>
            <person name="Cardoza R.E."/>
            <person name="Stanley A.M."/>
            <person name="Lindo L."/>
            <person name="Kelly A."/>
            <person name="Brown D.W."/>
            <person name="Lee T."/>
            <person name="Vaughan M.M."/>
            <person name="Alexander N.J."/>
            <person name="Busman M."/>
            <person name="Gutierrez S."/>
        </authorList>
    </citation>
    <scope>NUCLEOTIDE SEQUENCE [LARGE SCALE GENOMIC DNA]</scope>
    <source>
        <strain evidence="2 3">IBT 40837</strain>
    </source>
</reference>
<evidence type="ECO:0000313" key="2">
    <source>
        <dbReference type="EMBL" id="RFU81149.1"/>
    </source>
</evidence>
<feature type="chain" id="PRO_5017421039" evidence="1">
    <location>
        <begin position="21"/>
        <end position="758"/>
    </location>
</feature>
<accession>A0A395NYM6</accession>
<gene>
    <name evidence="2" type="ORF">TARUN_1058</name>
</gene>
<proteinExistence type="predicted"/>
<protein>
    <submittedName>
        <fullName evidence="2">Glycogen debranching enzyme</fullName>
    </submittedName>
</protein>
<feature type="signal peptide" evidence="1">
    <location>
        <begin position="1"/>
        <end position="20"/>
    </location>
</feature>
<keyword evidence="3" id="KW-1185">Reference proteome</keyword>
<dbReference type="EMBL" id="PXOA01000064">
    <property type="protein sequence ID" value="RFU81149.1"/>
    <property type="molecule type" value="Genomic_DNA"/>
</dbReference>
<evidence type="ECO:0000256" key="1">
    <source>
        <dbReference type="SAM" id="SignalP"/>
    </source>
</evidence>
<dbReference type="AlphaFoldDB" id="A0A395NYM6"/>
<dbReference type="OrthoDB" id="2591256at2759"/>